<gene>
    <name evidence="2" type="ORF">N7G274_005412</name>
</gene>
<feature type="region of interest" description="Disordered" evidence="1">
    <location>
        <begin position="297"/>
        <end position="316"/>
    </location>
</feature>
<evidence type="ECO:0000313" key="3">
    <source>
        <dbReference type="Proteomes" id="UP001590950"/>
    </source>
</evidence>
<accession>A0ABR4A970</accession>
<sequence>MHYSKIAVAATPVFAAYASALGSAIVKNSCGDAAYFWSCGDTVGEKITIAPGSSHTEGYKSKSGGGGMSLKIASSYRDGPKAGLAPESIYDQPQPQITQFEYTVGSPGPPSNMVWYDISNINGYPFVNGGVKITSSDGSVNVECPKGVQYCKAAYNAPHDDHATGSAPESVNLVMELCSDAPGVMAGGGAGSSGGSSEGSSPPQKDSAKPAPAPASTPESPPPQRPQQPQQQQKPASSPPAGNDGAPVERLAQPVAAPSPTTTEPPAPPPKQEDVVVYVTETAQPVVVTVHAMAEKRDAHVHQHAHNKIHKRRHGN</sequence>
<organism evidence="2 3">
    <name type="scientific">Stereocaulon virgatum</name>
    <dbReference type="NCBI Taxonomy" id="373712"/>
    <lineage>
        <taxon>Eukaryota</taxon>
        <taxon>Fungi</taxon>
        <taxon>Dikarya</taxon>
        <taxon>Ascomycota</taxon>
        <taxon>Pezizomycotina</taxon>
        <taxon>Lecanoromycetes</taxon>
        <taxon>OSLEUM clade</taxon>
        <taxon>Lecanoromycetidae</taxon>
        <taxon>Lecanorales</taxon>
        <taxon>Lecanorineae</taxon>
        <taxon>Stereocaulaceae</taxon>
        <taxon>Stereocaulon</taxon>
    </lineage>
</organism>
<feature type="region of interest" description="Disordered" evidence="1">
    <location>
        <begin position="184"/>
        <end position="275"/>
    </location>
</feature>
<evidence type="ECO:0000256" key="1">
    <source>
        <dbReference type="SAM" id="MobiDB-lite"/>
    </source>
</evidence>
<feature type="compositionally biased region" description="Low complexity" evidence="1">
    <location>
        <begin position="227"/>
        <end position="241"/>
    </location>
</feature>
<dbReference type="Pfam" id="PF04681">
    <property type="entry name" value="Bys1"/>
    <property type="match status" value="1"/>
</dbReference>
<dbReference type="InterPro" id="IPR006771">
    <property type="entry name" value="CetA-like"/>
</dbReference>
<dbReference type="PANTHER" id="PTHR36195">
    <property type="entry name" value="DOMAIN PROTEIN, PUTATIVE (AFU_ORTHOLOGUE AFUA_5G01990)-RELATED-RELATED"/>
    <property type="match status" value="1"/>
</dbReference>
<dbReference type="InterPro" id="IPR037176">
    <property type="entry name" value="Osmotin/thaumatin-like_sf"/>
</dbReference>
<dbReference type="EMBL" id="JBEFKJ010000016">
    <property type="protein sequence ID" value="KAL2041628.1"/>
    <property type="molecule type" value="Genomic_DNA"/>
</dbReference>
<reference evidence="2 3" key="1">
    <citation type="submission" date="2024-09" db="EMBL/GenBank/DDBJ databases">
        <title>Rethinking Asexuality: The Enigmatic Case of Functional Sexual Genes in Lepraria (Stereocaulaceae).</title>
        <authorList>
            <person name="Doellman M."/>
            <person name="Sun Y."/>
            <person name="Barcenas-Pena A."/>
            <person name="Lumbsch H.T."/>
            <person name="Grewe F."/>
        </authorList>
    </citation>
    <scope>NUCLEOTIDE SEQUENCE [LARGE SCALE GENOMIC DNA]</scope>
    <source>
        <strain evidence="2 3">Mercado 3170</strain>
    </source>
</reference>
<dbReference type="Proteomes" id="UP001590950">
    <property type="component" value="Unassembled WGS sequence"/>
</dbReference>
<comment type="caution">
    <text evidence="2">The sequence shown here is derived from an EMBL/GenBank/DDBJ whole genome shotgun (WGS) entry which is preliminary data.</text>
</comment>
<name>A0ABR4A970_9LECA</name>
<protein>
    <submittedName>
        <fullName evidence="2">Uncharacterized protein</fullName>
    </submittedName>
</protein>
<keyword evidence="3" id="KW-1185">Reference proteome</keyword>
<feature type="compositionally biased region" description="Gly residues" evidence="1">
    <location>
        <begin position="185"/>
        <end position="197"/>
    </location>
</feature>
<proteinExistence type="predicted"/>
<dbReference type="SUPFAM" id="SSF49870">
    <property type="entry name" value="Osmotin, thaumatin-like protein"/>
    <property type="match status" value="1"/>
</dbReference>
<feature type="compositionally biased region" description="Pro residues" evidence="1">
    <location>
        <begin position="211"/>
        <end position="226"/>
    </location>
</feature>
<evidence type="ECO:0000313" key="2">
    <source>
        <dbReference type="EMBL" id="KAL2041628.1"/>
    </source>
</evidence>
<feature type="compositionally biased region" description="Basic residues" evidence="1">
    <location>
        <begin position="302"/>
        <end position="316"/>
    </location>
</feature>